<dbReference type="AlphaFoldDB" id="A0A1I4FFA0"/>
<dbReference type="STRING" id="1123062.SAMN02745775_13015"/>
<evidence type="ECO:0000256" key="1">
    <source>
        <dbReference type="SAM" id="SignalP"/>
    </source>
</evidence>
<dbReference type="Gene3D" id="3.40.50.1460">
    <property type="match status" value="1"/>
</dbReference>
<dbReference type="GO" id="GO:0006508">
    <property type="term" value="P:proteolysis"/>
    <property type="evidence" value="ECO:0007669"/>
    <property type="project" value="InterPro"/>
</dbReference>
<evidence type="ECO:0000313" key="3">
    <source>
        <dbReference type="EMBL" id="SFL16139.1"/>
    </source>
</evidence>
<dbReference type="Proteomes" id="UP000199473">
    <property type="component" value="Unassembled WGS sequence"/>
</dbReference>
<reference evidence="3 4" key="1">
    <citation type="submission" date="2016-10" db="EMBL/GenBank/DDBJ databases">
        <authorList>
            <person name="de Groot N.N."/>
        </authorList>
    </citation>
    <scope>NUCLEOTIDE SEQUENCE [LARGE SCALE GENOMIC DNA]</scope>
    <source>
        <strain evidence="3 4">DSM 19981</strain>
    </source>
</reference>
<dbReference type="InterPro" id="IPR029030">
    <property type="entry name" value="Caspase-like_dom_sf"/>
</dbReference>
<dbReference type="GO" id="GO:0005737">
    <property type="term" value="C:cytoplasm"/>
    <property type="evidence" value="ECO:0007669"/>
    <property type="project" value="TreeGrafter"/>
</dbReference>
<keyword evidence="1" id="KW-0732">Signal</keyword>
<accession>A0A1I4FFA0</accession>
<dbReference type="EMBL" id="FOSQ01000030">
    <property type="protein sequence ID" value="SFL16139.1"/>
    <property type="molecule type" value="Genomic_DNA"/>
</dbReference>
<dbReference type="OrthoDB" id="9812126at2"/>
<dbReference type="InterPro" id="IPR050452">
    <property type="entry name" value="Metacaspase"/>
</dbReference>
<dbReference type="RefSeq" id="WP_092963577.1">
    <property type="nucleotide sequence ID" value="NZ_FOSQ01000030.1"/>
</dbReference>
<dbReference type="PANTHER" id="PTHR48104">
    <property type="entry name" value="METACASPASE-4"/>
    <property type="match status" value="1"/>
</dbReference>
<dbReference type="PANTHER" id="PTHR48104:SF30">
    <property type="entry name" value="METACASPASE-1"/>
    <property type="match status" value="1"/>
</dbReference>
<dbReference type="InterPro" id="IPR011600">
    <property type="entry name" value="Pept_C14_caspase"/>
</dbReference>
<gene>
    <name evidence="3" type="ORF">SAMN02745775_13015</name>
</gene>
<organism evidence="3 4">
    <name type="scientific">Falsiroseomonas stagni DSM 19981</name>
    <dbReference type="NCBI Taxonomy" id="1123062"/>
    <lineage>
        <taxon>Bacteria</taxon>
        <taxon>Pseudomonadati</taxon>
        <taxon>Pseudomonadota</taxon>
        <taxon>Alphaproteobacteria</taxon>
        <taxon>Acetobacterales</taxon>
        <taxon>Roseomonadaceae</taxon>
        <taxon>Falsiroseomonas</taxon>
    </lineage>
</organism>
<name>A0A1I4FFA0_9PROT</name>
<sequence length="521" mass="54566">MHGPTRRALAAAALGLPSMPARAQALPRLFALLVGIDTYPFIRALRGCVNDARAIETAVRPIVTRMTVLLDAEATRGTFLRTWDAMAAEARPGDTLLITFSGHGGQEPERRRGNEADGRDETLIFHAFSPRRQPNNAERIIDDELGERFARSGARGVRSIFLADSCHAGTLTRSMDRRIEALGDRSAGMQQIENDMLAGLDMPAAEAAGQPNLLFIAAGQENQLVPEMMIDGRPHGATSFSFAQAITRAVAAGGFPTSDAFAREVVAATRARADGRHHPLAENRLPPDQPLIRLSGRTAHVTTVPPSAALRLYVLPGGGALAAAAAALPGVQITADRATADAVLDAVRAELVSGLGDVVAAQLDPGALAGAVEKLAALRLVQARGLPAMEIGLVPRGVPLAPGGANSRDERHAPGAEFDLVLRPPPGCALVVVALAAEGTVRVLSTPKSSSAPQREFRRGVRVTPLSGVAHAVGLAVGGSAAEVQALLNTLDRSRAPLQVVRALLSTNRPQAFALLGFHVA</sequence>
<dbReference type="Pfam" id="PF00656">
    <property type="entry name" value="Peptidase_C14"/>
    <property type="match status" value="1"/>
</dbReference>
<feature type="signal peptide" evidence="1">
    <location>
        <begin position="1"/>
        <end position="23"/>
    </location>
</feature>
<dbReference type="GO" id="GO:0004197">
    <property type="term" value="F:cysteine-type endopeptidase activity"/>
    <property type="evidence" value="ECO:0007669"/>
    <property type="project" value="InterPro"/>
</dbReference>
<proteinExistence type="predicted"/>
<feature type="chain" id="PRO_5011727832" evidence="1">
    <location>
        <begin position="24"/>
        <end position="521"/>
    </location>
</feature>
<dbReference type="SUPFAM" id="SSF52129">
    <property type="entry name" value="Caspase-like"/>
    <property type="match status" value="1"/>
</dbReference>
<evidence type="ECO:0000259" key="2">
    <source>
        <dbReference type="Pfam" id="PF00656"/>
    </source>
</evidence>
<keyword evidence="4" id="KW-1185">Reference proteome</keyword>
<evidence type="ECO:0000313" key="4">
    <source>
        <dbReference type="Proteomes" id="UP000199473"/>
    </source>
</evidence>
<protein>
    <submittedName>
        <fullName evidence="3">Caspase domain-containing protein</fullName>
    </submittedName>
</protein>
<feature type="domain" description="Peptidase C14 caspase" evidence="2">
    <location>
        <begin position="30"/>
        <end position="179"/>
    </location>
</feature>